<dbReference type="InterPro" id="IPR016161">
    <property type="entry name" value="Ald_DH/histidinol_DH"/>
</dbReference>
<accession>F7XUN9</accession>
<feature type="domain" description="Aldehyde dehydrogenase" evidence="3">
    <location>
        <begin position="76"/>
        <end position="181"/>
    </location>
</feature>
<evidence type="ECO:0000256" key="2">
    <source>
        <dbReference type="ARBA" id="ARBA00023027"/>
    </source>
</evidence>
<dbReference type="Gene3D" id="3.40.605.10">
    <property type="entry name" value="Aldehyde Dehydrogenase, Chain A, domain 1"/>
    <property type="match status" value="1"/>
</dbReference>
<protein>
    <submittedName>
        <fullName evidence="4">Bifunctional proline dehydrogenase/pyrroline-5-carboxylate dehydrogenase</fullName>
        <ecNumber evidence="4">1.5.5.2</ecNumber>
    </submittedName>
</protein>
<dbReference type="EC" id="1.5.5.2" evidence="4"/>
<dbReference type="PANTHER" id="PTHR42862">
    <property type="entry name" value="DELTA-1-PYRROLINE-5-CARBOXYLATE DEHYDROGENASE 1, ISOFORM A-RELATED"/>
    <property type="match status" value="1"/>
</dbReference>
<dbReference type="HOGENOM" id="CLU_1420051_0_0_5"/>
<dbReference type="PANTHER" id="PTHR42862:SF1">
    <property type="entry name" value="DELTA-1-PYRROLINE-5-CARBOXYLATE DEHYDROGENASE 2, ISOFORM A-RELATED"/>
    <property type="match status" value="1"/>
</dbReference>
<keyword evidence="2" id="KW-0520">NAD</keyword>
<organism evidence="4 5">
    <name type="scientific">Midichloria mitochondrii (strain IricVA)</name>
    <dbReference type="NCBI Taxonomy" id="696127"/>
    <lineage>
        <taxon>Bacteria</taxon>
        <taxon>Pseudomonadati</taxon>
        <taxon>Pseudomonadota</taxon>
        <taxon>Alphaproteobacteria</taxon>
        <taxon>Rickettsiales</taxon>
        <taxon>Candidatus Midichloriaceae</taxon>
        <taxon>Candidatus Midichloria</taxon>
    </lineage>
</organism>
<dbReference type="InterPro" id="IPR016162">
    <property type="entry name" value="Ald_DH_N"/>
</dbReference>
<dbReference type="InterPro" id="IPR050485">
    <property type="entry name" value="Proline_metab_enzyme"/>
</dbReference>
<dbReference type="GO" id="GO:0003842">
    <property type="term" value="F:L-glutamate gamma-semialdehyde dehydrogenase activity"/>
    <property type="evidence" value="ECO:0007669"/>
    <property type="project" value="TreeGrafter"/>
</dbReference>
<dbReference type="AlphaFoldDB" id="F7XUN9"/>
<evidence type="ECO:0000313" key="4">
    <source>
        <dbReference type="EMBL" id="AEI88388.1"/>
    </source>
</evidence>
<gene>
    <name evidence="4" type="ordered locus">midi_00062</name>
</gene>
<dbReference type="Pfam" id="PF00171">
    <property type="entry name" value="Aldedh"/>
    <property type="match status" value="1"/>
</dbReference>
<dbReference type="EMBL" id="CP002130">
    <property type="protein sequence ID" value="AEI88388.1"/>
    <property type="molecule type" value="Genomic_DNA"/>
</dbReference>
<evidence type="ECO:0000256" key="1">
    <source>
        <dbReference type="ARBA" id="ARBA00023002"/>
    </source>
</evidence>
<keyword evidence="5" id="KW-1185">Reference proteome</keyword>
<evidence type="ECO:0000313" key="5">
    <source>
        <dbReference type="Proteomes" id="UP000006639"/>
    </source>
</evidence>
<sequence length="191" mass="21803">MGAVLPIRIAETKLAGVKRLVSPLEIFGSNRKSAQGYDIGIKKDYDDIVSNLNKYSNQYHKISSLIKGNPTVKTPKDFKILKPSSLEKIGVFDKASIDEIKKALALSHQAFHSWSSVPVEKRAKVIEKFGDLLHENRYFFYSLLIREAGKNIKDSTAEVREEIDFARYYAQRARELLSKPLQMPGLYRRNQ</sequence>
<evidence type="ECO:0000259" key="3">
    <source>
        <dbReference type="Pfam" id="PF00171"/>
    </source>
</evidence>
<name>F7XUN9_MIDMI</name>
<reference evidence="4 5" key="1">
    <citation type="journal article" date="2011" name="Mol. Biol. Evol.">
        <title>Phylogenomic evidence for the presence of a flagellum and cbb3 oxidase in the free-living mitochondrial ancestor.</title>
        <authorList>
            <person name="Sassera D."/>
            <person name="Lo N."/>
            <person name="Epis S."/>
            <person name="D'Auria G."/>
            <person name="Montagna M."/>
            <person name="Comandatore F."/>
            <person name="Horner D."/>
            <person name="Pereto J."/>
            <person name="Luciano A.M."/>
            <person name="Franciosi F."/>
            <person name="Ferri E."/>
            <person name="Crotti E."/>
            <person name="Bazzocchi C."/>
            <person name="Daffonchio D."/>
            <person name="Sacchi L."/>
            <person name="Moya A."/>
            <person name="Latorre A."/>
            <person name="Bandi C."/>
        </authorList>
    </citation>
    <scope>NUCLEOTIDE SEQUENCE [LARGE SCALE GENOMIC DNA]</scope>
    <source>
        <strain evidence="4 5">IricVA</strain>
    </source>
</reference>
<dbReference type="GO" id="GO:0004657">
    <property type="term" value="F:proline dehydrogenase activity"/>
    <property type="evidence" value="ECO:0007669"/>
    <property type="project" value="UniProtKB-EC"/>
</dbReference>
<dbReference type="KEGG" id="mmn:midi_00062"/>
<proteinExistence type="predicted"/>
<dbReference type="Proteomes" id="UP000006639">
    <property type="component" value="Chromosome"/>
</dbReference>
<keyword evidence="1 4" id="KW-0560">Oxidoreductase</keyword>
<dbReference type="GO" id="GO:0009898">
    <property type="term" value="C:cytoplasmic side of plasma membrane"/>
    <property type="evidence" value="ECO:0007669"/>
    <property type="project" value="TreeGrafter"/>
</dbReference>
<dbReference type="SUPFAM" id="SSF53720">
    <property type="entry name" value="ALDH-like"/>
    <property type="match status" value="1"/>
</dbReference>
<dbReference type="GO" id="GO:0010133">
    <property type="term" value="P:L-proline catabolic process to L-glutamate"/>
    <property type="evidence" value="ECO:0007669"/>
    <property type="project" value="TreeGrafter"/>
</dbReference>
<dbReference type="InterPro" id="IPR015590">
    <property type="entry name" value="Aldehyde_DH_dom"/>
</dbReference>